<dbReference type="GO" id="GO:0019957">
    <property type="term" value="F:C-C chemokine binding"/>
    <property type="evidence" value="ECO:0007669"/>
    <property type="project" value="InterPro"/>
</dbReference>
<organism evidence="8">
    <name type="scientific">Amblyomma aureolatum</name>
    <dbReference type="NCBI Taxonomy" id="187763"/>
    <lineage>
        <taxon>Eukaryota</taxon>
        <taxon>Metazoa</taxon>
        <taxon>Ecdysozoa</taxon>
        <taxon>Arthropoda</taxon>
        <taxon>Chelicerata</taxon>
        <taxon>Arachnida</taxon>
        <taxon>Acari</taxon>
        <taxon>Parasitiformes</taxon>
        <taxon>Ixodida</taxon>
        <taxon>Ixodoidea</taxon>
        <taxon>Ixodidae</taxon>
        <taxon>Amblyomminae</taxon>
        <taxon>Amblyomma</taxon>
    </lineage>
</organism>
<dbReference type="InterPro" id="IPR045797">
    <property type="entry name" value="EVA_Class_A"/>
</dbReference>
<dbReference type="EMBL" id="GFAC01006402">
    <property type="protein sequence ID" value="JAT92786.1"/>
    <property type="molecule type" value="mRNA"/>
</dbReference>
<keyword evidence="3 6" id="KW-0732">Signal</keyword>
<comment type="function">
    <text evidence="6">Salivary chemokine-binding protein which binds to host chemokines.</text>
</comment>
<name>A0A1E1X165_9ACAR</name>
<sequence length="132" mass="14262">ANAMHSTIVYVCLFALLGSLIIQGTTTTDPGNSTECTNTTEDYDYNYGTLNCSCPVGVLYNTNGTMPKQVGCEYHCGTENCKVPVGTACYDLNITVVNTWKTNTTHPCPVGICNGDMCRKNGTTEECFKATF</sequence>
<reference evidence="8" key="1">
    <citation type="journal article" date="2017" name="Front. Cell. Infect. Microbiol.">
        <title>The Distinct Transcriptional Response of the Midgut of Amblyomma sculptum and Amblyomma aureolatum Ticks to Rickettsia rickettsii Correlates to Their Differences in Susceptibility to Infection.</title>
        <authorList>
            <person name="Martins L.A."/>
            <person name="Galletti M.F.B.M."/>
            <person name="Ribeiro J.M."/>
            <person name="Fujita A."/>
            <person name="Costa F.B."/>
            <person name="Labruna M.B."/>
            <person name="Daffre S."/>
            <person name="Fogaca A.C."/>
        </authorList>
    </citation>
    <scope>NUCLEOTIDE SEQUENCE</scope>
</reference>
<comment type="subcellular location">
    <subcellularLocation>
        <location evidence="1 6">Secreted</location>
    </subcellularLocation>
</comment>
<evidence type="ECO:0000256" key="7">
    <source>
        <dbReference type="SAM" id="SignalP"/>
    </source>
</evidence>
<evidence type="ECO:0000256" key="2">
    <source>
        <dbReference type="ARBA" id="ARBA00022525"/>
    </source>
</evidence>
<feature type="chain" id="PRO_5009115844" description="Evasin" evidence="7">
    <location>
        <begin position="28"/>
        <end position="132"/>
    </location>
</feature>
<evidence type="ECO:0000256" key="3">
    <source>
        <dbReference type="ARBA" id="ARBA00022729"/>
    </source>
</evidence>
<accession>A0A1E1X165</accession>
<dbReference type="Pfam" id="PF19429">
    <property type="entry name" value="EVA_Class_A"/>
    <property type="match status" value="1"/>
</dbReference>
<evidence type="ECO:0000256" key="1">
    <source>
        <dbReference type="ARBA" id="ARBA00004613"/>
    </source>
</evidence>
<feature type="signal peptide" evidence="7">
    <location>
        <begin position="1"/>
        <end position="27"/>
    </location>
</feature>
<keyword evidence="2 6" id="KW-0964">Secreted</keyword>
<dbReference type="AlphaFoldDB" id="A0A1E1X165"/>
<evidence type="ECO:0000313" key="8">
    <source>
        <dbReference type="EMBL" id="JAT92786.1"/>
    </source>
</evidence>
<feature type="non-terminal residue" evidence="8">
    <location>
        <position position="1"/>
    </location>
</feature>
<evidence type="ECO:0000256" key="5">
    <source>
        <dbReference type="ARBA" id="ARBA00023180"/>
    </source>
</evidence>
<keyword evidence="5 6" id="KW-0325">Glycoprotein</keyword>
<keyword evidence="4 6" id="KW-1015">Disulfide bond</keyword>
<dbReference type="Gene3D" id="2.30.130.100">
    <property type="match status" value="1"/>
</dbReference>
<evidence type="ECO:0000256" key="4">
    <source>
        <dbReference type="ARBA" id="ARBA00023157"/>
    </source>
</evidence>
<dbReference type="GO" id="GO:0005576">
    <property type="term" value="C:extracellular region"/>
    <property type="evidence" value="ECO:0007669"/>
    <property type="project" value="UniProtKB-SubCell"/>
</dbReference>
<proteinExistence type="evidence at transcript level"/>
<evidence type="ECO:0000256" key="6">
    <source>
        <dbReference type="RuleBase" id="RU369006"/>
    </source>
</evidence>
<protein>
    <recommendedName>
        <fullName evidence="6">Evasin</fullName>
    </recommendedName>
</protein>